<dbReference type="GO" id="GO:0000447">
    <property type="term" value="P:endonucleolytic cleavage in ITS1 to separate SSU-rRNA from 5.8S rRNA and LSU-rRNA from tricistronic rRNA transcript (SSU-rRNA, 5.8S rRNA, LSU-rRNA)"/>
    <property type="evidence" value="ECO:0007669"/>
    <property type="project" value="TreeGrafter"/>
</dbReference>
<organism evidence="6 7">
    <name type="scientific">Tetracentron sinense</name>
    <name type="common">Spur-leaf</name>
    <dbReference type="NCBI Taxonomy" id="13715"/>
    <lineage>
        <taxon>Eukaryota</taxon>
        <taxon>Viridiplantae</taxon>
        <taxon>Streptophyta</taxon>
        <taxon>Embryophyta</taxon>
        <taxon>Tracheophyta</taxon>
        <taxon>Spermatophyta</taxon>
        <taxon>Magnoliopsida</taxon>
        <taxon>Trochodendrales</taxon>
        <taxon>Trochodendraceae</taxon>
        <taxon>Tetracentron</taxon>
    </lineage>
</organism>
<dbReference type="OrthoDB" id="28455at2759"/>
<evidence type="ECO:0000256" key="3">
    <source>
        <dbReference type="ARBA" id="ARBA00018233"/>
    </source>
</evidence>
<dbReference type="GO" id="GO:0042273">
    <property type="term" value="P:ribosomal large subunit biogenesis"/>
    <property type="evidence" value="ECO:0007669"/>
    <property type="project" value="TreeGrafter"/>
</dbReference>
<dbReference type="Proteomes" id="UP000655225">
    <property type="component" value="Unassembled WGS sequence"/>
</dbReference>
<gene>
    <name evidence="6" type="ORF">HHK36_025787</name>
</gene>
<keyword evidence="7" id="KW-1185">Reference proteome</keyword>
<dbReference type="InterPro" id="IPR007023">
    <property type="entry name" value="Ribosom_reg"/>
</dbReference>
<evidence type="ECO:0000256" key="4">
    <source>
        <dbReference type="ARBA" id="ARBA00022517"/>
    </source>
</evidence>
<evidence type="ECO:0000313" key="7">
    <source>
        <dbReference type="Proteomes" id="UP000655225"/>
    </source>
</evidence>
<evidence type="ECO:0000256" key="1">
    <source>
        <dbReference type="ARBA" id="ARBA00004123"/>
    </source>
</evidence>
<sequence>MHLLLVGLWSKQEELQAMEMEVQKCRIDLGNLMGFDPLHHFASVPSNRMCGGRMQIGGMSAIGKGCERLLTRSKASEFKREEIGELGTSMETGAAAYGVVTSAWEAEKMGLIGAAIGDEVELVGAATCVEVGLFGIATCGEVGTTATCGEVGTAATCGVVPQVCFVKTHDHSMFHDVWIDLESYEMSCCTNSLVLGLVEGGRVSVIGRKKILKLRKLLFLDEKSLELQAKLHSAGIGLLGEGIRKRVPIYFQTCKENCLEELVKECLEKGTELVQDIADALFNLPSTEDPDGPLVQLPTLTTRLPREKHLPKPKPPTKWELFSKKKGIQNHKKDKIVYDEQTGTWKRRHGYDHVNDDKDVPIIEAKMTDEPGEDSFAKRQVEKKKRLGKQESNRLQNLKKAAKAGALPSHVQLAATALPITGTQSAPKKVSKDELENVAGMAATSTASIGKFVKKLPGEKPVKHPGKYRKFLPVVEGTGIGLQEKQQTDKVLSKLISKFQALP</sequence>
<evidence type="ECO:0000313" key="6">
    <source>
        <dbReference type="EMBL" id="KAF8389102.1"/>
    </source>
</evidence>
<keyword evidence="5" id="KW-0539">Nucleus</keyword>
<proteinExistence type="inferred from homology"/>
<reference evidence="6 7" key="1">
    <citation type="submission" date="2020-04" db="EMBL/GenBank/DDBJ databases">
        <title>Plant Genome Project.</title>
        <authorList>
            <person name="Zhang R.-G."/>
        </authorList>
    </citation>
    <scope>NUCLEOTIDE SEQUENCE [LARGE SCALE GENOMIC DNA]</scope>
    <source>
        <strain evidence="6">YNK0</strain>
        <tissue evidence="6">Leaf</tissue>
    </source>
</reference>
<dbReference type="AlphaFoldDB" id="A0A835D5W6"/>
<comment type="subcellular location">
    <subcellularLocation>
        <location evidence="1">Nucleus</location>
    </subcellularLocation>
</comment>
<keyword evidence="4" id="KW-0690">Ribosome biogenesis</keyword>
<dbReference type="PANTHER" id="PTHR17602:SF4">
    <property type="entry name" value="RIBOSOME BIOGENESIS REGULATORY PROTEIN HOMOLOG"/>
    <property type="match status" value="1"/>
</dbReference>
<comment type="caution">
    <text evidence="6">The sequence shown here is derived from an EMBL/GenBank/DDBJ whole genome shotgun (WGS) entry which is preliminary data.</text>
</comment>
<comment type="similarity">
    <text evidence="2">Belongs to the RRS1 family.</text>
</comment>
<dbReference type="GO" id="GO:0005730">
    <property type="term" value="C:nucleolus"/>
    <property type="evidence" value="ECO:0007669"/>
    <property type="project" value="TreeGrafter"/>
</dbReference>
<dbReference type="PANTHER" id="PTHR17602">
    <property type="entry name" value="RIBOSOME BIOGENESIS REGULATORY PROTEIN"/>
    <property type="match status" value="1"/>
</dbReference>
<dbReference type="GO" id="GO:0030687">
    <property type="term" value="C:preribosome, large subunit precursor"/>
    <property type="evidence" value="ECO:0007669"/>
    <property type="project" value="TreeGrafter"/>
</dbReference>
<protein>
    <recommendedName>
        <fullName evidence="3">Ribosome biogenesis regulatory protein homolog</fullName>
    </recommendedName>
</protein>
<name>A0A835D5W6_TETSI</name>
<evidence type="ECO:0000256" key="5">
    <source>
        <dbReference type="ARBA" id="ARBA00023242"/>
    </source>
</evidence>
<evidence type="ECO:0000256" key="2">
    <source>
        <dbReference type="ARBA" id="ARBA00010077"/>
    </source>
</evidence>
<dbReference type="EMBL" id="JABCRI010000019">
    <property type="protein sequence ID" value="KAF8389102.1"/>
    <property type="molecule type" value="Genomic_DNA"/>
</dbReference>
<accession>A0A835D5W6</accession>
<dbReference type="Pfam" id="PF04939">
    <property type="entry name" value="RRS1"/>
    <property type="match status" value="1"/>
</dbReference>